<dbReference type="InterPro" id="IPR011055">
    <property type="entry name" value="Dup_hybrid_motif"/>
</dbReference>
<evidence type="ECO:0000256" key="1">
    <source>
        <dbReference type="SAM" id="Phobius"/>
    </source>
</evidence>
<dbReference type="Gene3D" id="2.70.70.10">
    <property type="entry name" value="Glucose Permease (Domain IIA)"/>
    <property type="match status" value="1"/>
</dbReference>
<dbReference type="InterPro" id="IPR050570">
    <property type="entry name" value="Cell_wall_metabolism_enzyme"/>
</dbReference>
<dbReference type="Proteomes" id="UP000006094">
    <property type="component" value="Chromosome"/>
</dbReference>
<keyword evidence="1" id="KW-0812">Transmembrane</keyword>
<dbReference type="Pfam" id="PF01551">
    <property type="entry name" value="Peptidase_M23"/>
    <property type="match status" value="1"/>
</dbReference>
<dbReference type="STRING" id="1128398.Curi_c19890"/>
<keyword evidence="4" id="KW-1185">Reference proteome</keyword>
<dbReference type="PANTHER" id="PTHR21666:SF270">
    <property type="entry name" value="MUREIN HYDROLASE ACTIVATOR ENVC"/>
    <property type="match status" value="1"/>
</dbReference>
<dbReference type="eggNOG" id="COG0739">
    <property type="taxonomic scope" value="Bacteria"/>
</dbReference>
<dbReference type="KEGG" id="cad:Curi_c19890"/>
<dbReference type="EMBL" id="CP003326">
    <property type="protein sequence ID" value="AFS78993.1"/>
    <property type="molecule type" value="Genomic_DNA"/>
</dbReference>
<evidence type="ECO:0000259" key="2">
    <source>
        <dbReference type="Pfam" id="PF01551"/>
    </source>
</evidence>
<organism evidence="3 4">
    <name type="scientific">Gottschalkia acidurici (strain ATCC 7906 / DSM 604 / BCRC 14475 / CIP 104303 / KCTC 5404 / NCIMB 10678 / 9a)</name>
    <name type="common">Clostridium acidurici</name>
    <dbReference type="NCBI Taxonomy" id="1128398"/>
    <lineage>
        <taxon>Bacteria</taxon>
        <taxon>Bacillati</taxon>
        <taxon>Bacillota</taxon>
        <taxon>Tissierellia</taxon>
        <taxon>Tissierellales</taxon>
        <taxon>Gottschalkiaceae</taxon>
        <taxon>Gottschalkia</taxon>
    </lineage>
</organism>
<dbReference type="GO" id="GO:0004222">
    <property type="term" value="F:metalloendopeptidase activity"/>
    <property type="evidence" value="ECO:0007669"/>
    <property type="project" value="TreeGrafter"/>
</dbReference>
<keyword evidence="1" id="KW-1133">Transmembrane helix</keyword>
<gene>
    <name evidence="3" type="ordered locus">Curi_c19890</name>
</gene>
<evidence type="ECO:0000313" key="3">
    <source>
        <dbReference type="EMBL" id="AFS78993.1"/>
    </source>
</evidence>
<reference evidence="3 4" key="1">
    <citation type="journal article" date="2012" name="PLoS ONE">
        <title>The purine-utilizing bacterium Clostridium acidurici 9a: a genome-guided metabolic reconsideration.</title>
        <authorList>
            <person name="Hartwich K."/>
            <person name="Poehlein A."/>
            <person name="Daniel R."/>
        </authorList>
    </citation>
    <scope>NUCLEOTIDE SEQUENCE [LARGE SCALE GENOMIC DNA]</scope>
    <source>
        <strain evidence="4">ATCC 7906 / DSM 604 / BCRC 14475 / CIP 104303 / KCTC 5404 / NCIMB 10678 / 9a</strain>
    </source>
</reference>
<dbReference type="InterPro" id="IPR016047">
    <property type="entry name" value="M23ase_b-sheet_dom"/>
</dbReference>
<sequence length="210" mass="24176">MGEKNLNINKRYRNNLSKNIYKKQLIKLFISILIILLVLLINNINTAYTKKSIVMIKKTLNYELDMNDKRIKDIKKAVTAFSINVSDEKYSTPIQGTLYKKYSEDENGIDIIAYEEFVKSIGNGEVIEVNKKSDGIEIKVLHGDIKAIYSKLEKVNVKKGEKIIKGHILGSMGDVSRKNKQLHFEMWKDNKSLNPLEYLESNSKTPLSYK</sequence>
<protein>
    <submittedName>
        <fullName evidence="3">Peptidase M23 family protein</fullName>
    </submittedName>
</protein>
<name>K0AYX1_GOTA9</name>
<dbReference type="SUPFAM" id="SSF51261">
    <property type="entry name" value="Duplicated hybrid motif"/>
    <property type="match status" value="1"/>
</dbReference>
<feature type="transmembrane region" description="Helical" evidence="1">
    <location>
        <begin position="25"/>
        <end position="44"/>
    </location>
</feature>
<accession>K0AYX1</accession>
<evidence type="ECO:0000313" key="4">
    <source>
        <dbReference type="Proteomes" id="UP000006094"/>
    </source>
</evidence>
<dbReference type="AlphaFoldDB" id="K0AYX1"/>
<proteinExistence type="predicted"/>
<keyword evidence="1" id="KW-0472">Membrane</keyword>
<dbReference type="HOGENOM" id="CLU_1308309_0_0_9"/>
<feature type="domain" description="M23ase beta-sheet core" evidence="2">
    <location>
        <begin position="106"/>
        <end position="195"/>
    </location>
</feature>
<dbReference type="PANTHER" id="PTHR21666">
    <property type="entry name" value="PEPTIDASE-RELATED"/>
    <property type="match status" value="1"/>
</dbReference>